<dbReference type="AlphaFoldDB" id="A0A9W9K8X2"/>
<proteinExistence type="predicted"/>
<accession>A0A9W9K8X2</accession>
<dbReference type="InterPro" id="IPR056021">
    <property type="entry name" value="DUF7600"/>
</dbReference>
<dbReference type="EMBL" id="JAPQKH010000005">
    <property type="protein sequence ID" value="KAJ5096886.1"/>
    <property type="molecule type" value="Genomic_DNA"/>
</dbReference>
<evidence type="ECO:0000313" key="3">
    <source>
        <dbReference type="Proteomes" id="UP001149165"/>
    </source>
</evidence>
<sequence>MSPRIYCCIICGYEICEDEEATPEGQWLKEFRAIYSNHHGCFLSGVGIYDDMHDQLRAPSDPSERYDDADYDPHLATVFHVKIYWEETRAFVSHDLCWKLLEKASQPKMIPLERFIEICESLPLPLEIDCFHWGHTYGGIYSFDTESSYPWQCQLVNQPSDLEAFRSATHNPYEIPEVKKLIAEPACEPVSSMIDYEHEFIDCFGKLPWEIRESIANNLATHDALNLRESSRSFFPLLASSTFWASRFQPGAERAFLFEKPNTAENRDWLSLYRQTSRKQSSPGLQNRMRIWHLIDHISQLLSLSLDEKWYEASSPFSDEHESTLVDATAEIAKPLASDGVDPNFQDGCRVSRRLYASIPHDLVAISFSFVDLEDYTYLTGLCFRSKNGRVVRIGYVSAHIELYEVEGLQCLSGFVLAIDPRGIRAVQVVHSNGDRSQWFGSSKFTPITERLAVLDTTKPIRVSVDIISIAATIPKDSRSSLAETSSSIRTKALWYPSVPGAEVCLNEGSFMEAIPLTMEYLPIHWVRFGGSQGSCFRRLIDVSMDTLIYSARIEFLYEEDGLCKRNSSRFGEFVDPDYIDMVSNPIHGPGGEEI</sequence>
<name>A0A9W9K8X2_9EURO</name>
<reference evidence="2" key="1">
    <citation type="submission" date="2022-11" db="EMBL/GenBank/DDBJ databases">
        <authorList>
            <person name="Petersen C."/>
        </authorList>
    </citation>
    <scope>NUCLEOTIDE SEQUENCE</scope>
    <source>
        <strain evidence="2">IBT 30069</strain>
    </source>
</reference>
<gene>
    <name evidence="2" type="ORF">N7456_007607</name>
</gene>
<dbReference type="OrthoDB" id="4333117at2759"/>
<dbReference type="InterPro" id="IPR036047">
    <property type="entry name" value="F-box-like_dom_sf"/>
</dbReference>
<keyword evidence="3" id="KW-1185">Reference proteome</keyword>
<comment type="caution">
    <text evidence="2">The sequence shown here is derived from an EMBL/GenBank/DDBJ whole genome shotgun (WGS) entry which is preliminary data.</text>
</comment>
<evidence type="ECO:0000259" key="1">
    <source>
        <dbReference type="Pfam" id="PF24539"/>
    </source>
</evidence>
<protein>
    <recommendedName>
        <fullName evidence="1">DUF7600 domain-containing protein</fullName>
    </recommendedName>
</protein>
<feature type="domain" description="DUF7600" evidence="1">
    <location>
        <begin position="315"/>
        <end position="466"/>
    </location>
</feature>
<reference evidence="2" key="2">
    <citation type="journal article" date="2023" name="IMA Fungus">
        <title>Comparative genomic study of the Penicillium genus elucidates a diverse pangenome and 15 lateral gene transfer events.</title>
        <authorList>
            <person name="Petersen C."/>
            <person name="Sorensen T."/>
            <person name="Nielsen M.R."/>
            <person name="Sondergaard T.E."/>
            <person name="Sorensen J.L."/>
            <person name="Fitzpatrick D.A."/>
            <person name="Frisvad J.C."/>
            <person name="Nielsen K.L."/>
        </authorList>
    </citation>
    <scope>NUCLEOTIDE SEQUENCE</scope>
    <source>
        <strain evidence="2">IBT 30069</strain>
    </source>
</reference>
<dbReference type="SUPFAM" id="SSF81383">
    <property type="entry name" value="F-box domain"/>
    <property type="match status" value="1"/>
</dbReference>
<dbReference type="Proteomes" id="UP001149165">
    <property type="component" value="Unassembled WGS sequence"/>
</dbReference>
<evidence type="ECO:0000313" key="2">
    <source>
        <dbReference type="EMBL" id="KAJ5096886.1"/>
    </source>
</evidence>
<organism evidence="2 3">
    <name type="scientific">Penicillium angulare</name>
    <dbReference type="NCBI Taxonomy" id="116970"/>
    <lineage>
        <taxon>Eukaryota</taxon>
        <taxon>Fungi</taxon>
        <taxon>Dikarya</taxon>
        <taxon>Ascomycota</taxon>
        <taxon>Pezizomycotina</taxon>
        <taxon>Eurotiomycetes</taxon>
        <taxon>Eurotiomycetidae</taxon>
        <taxon>Eurotiales</taxon>
        <taxon>Aspergillaceae</taxon>
        <taxon>Penicillium</taxon>
    </lineage>
</organism>
<dbReference type="Pfam" id="PF24539">
    <property type="entry name" value="DUF7600"/>
    <property type="match status" value="1"/>
</dbReference>